<dbReference type="EMBL" id="ML145089">
    <property type="protein sequence ID" value="TBU63590.1"/>
    <property type="molecule type" value="Genomic_DNA"/>
</dbReference>
<sequence length="205" mass="22371">MAVNNIVASLERDAPLSSDIIQINYPQATVDEFLRHSQTVVDSMLSASNRSLSPPLGLAAAAINIAVMPQTVDNEVVRARNRELDAARAHLDSQRDVLARERAECARLISKVAELRTRGKQLAAEARTLRAAQRLLAELSTRISTRSATIATIRSMRNVVAGIRGVVDGLRRVEMFVGPLALLNDAAFGVLDRRVAAIRRSRLTV</sequence>
<evidence type="ECO:0000313" key="2">
    <source>
        <dbReference type="EMBL" id="TBU63590.1"/>
    </source>
</evidence>
<dbReference type="Proteomes" id="UP000292082">
    <property type="component" value="Unassembled WGS sequence"/>
</dbReference>
<reference evidence="2 3" key="1">
    <citation type="submission" date="2019-01" db="EMBL/GenBank/DDBJ databases">
        <title>Draft genome sequences of three monokaryotic isolates of the white-rot basidiomycete fungus Dichomitus squalens.</title>
        <authorList>
            <consortium name="DOE Joint Genome Institute"/>
            <person name="Lopez S.C."/>
            <person name="Andreopoulos B."/>
            <person name="Pangilinan J."/>
            <person name="Lipzen A."/>
            <person name="Riley R."/>
            <person name="Ahrendt S."/>
            <person name="Ng V."/>
            <person name="Barry K."/>
            <person name="Daum C."/>
            <person name="Grigoriev I.V."/>
            <person name="Hilden K.S."/>
            <person name="Makela M.R."/>
            <person name="de Vries R.P."/>
        </authorList>
    </citation>
    <scope>NUCLEOTIDE SEQUENCE [LARGE SCALE GENOMIC DNA]</scope>
    <source>
        <strain evidence="2 3">CBS 464.89</strain>
    </source>
</reference>
<protein>
    <submittedName>
        <fullName evidence="2">Uncharacterized protein</fullName>
    </submittedName>
</protein>
<accession>A0A4Q9Q8R0</accession>
<evidence type="ECO:0000256" key="1">
    <source>
        <dbReference type="SAM" id="Coils"/>
    </source>
</evidence>
<evidence type="ECO:0000313" key="3">
    <source>
        <dbReference type="Proteomes" id="UP000292082"/>
    </source>
</evidence>
<feature type="coiled-coil region" evidence="1">
    <location>
        <begin position="98"/>
        <end position="142"/>
    </location>
</feature>
<keyword evidence="3" id="KW-1185">Reference proteome</keyword>
<proteinExistence type="predicted"/>
<dbReference type="AlphaFoldDB" id="A0A4Q9Q8R0"/>
<organism evidence="2 3">
    <name type="scientific">Dichomitus squalens</name>
    <dbReference type="NCBI Taxonomy" id="114155"/>
    <lineage>
        <taxon>Eukaryota</taxon>
        <taxon>Fungi</taxon>
        <taxon>Dikarya</taxon>
        <taxon>Basidiomycota</taxon>
        <taxon>Agaricomycotina</taxon>
        <taxon>Agaricomycetes</taxon>
        <taxon>Polyporales</taxon>
        <taxon>Polyporaceae</taxon>
        <taxon>Dichomitus</taxon>
    </lineage>
</organism>
<keyword evidence="1" id="KW-0175">Coiled coil</keyword>
<gene>
    <name evidence="2" type="ORF">BD310DRAFT_964861</name>
</gene>
<name>A0A4Q9Q8R0_9APHY</name>